<reference evidence="2 3" key="1">
    <citation type="journal article" date="2018" name="Mol. Plant">
        <title>The genome of Artemisia annua provides insight into the evolution of Asteraceae family and artemisinin biosynthesis.</title>
        <authorList>
            <person name="Shen Q."/>
            <person name="Zhang L."/>
            <person name="Liao Z."/>
            <person name="Wang S."/>
            <person name="Yan T."/>
            <person name="Shi P."/>
            <person name="Liu M."/>
            <person name="Fu X."/>
            <person name="Pan Q."/>
            <person name="Wang Y."/>
            <person name="Lv Z."/>
            <person name="Lu X."/>
            <person name="Zhang F."/>
            <person name="Jiang W."/>
            <person name="Ma Y."/>
            <person name="Chen M."/>
            <person name="Hao X."/>
            <person name="Li L."/>
            <person name="Tang Y."/>
            <person name="Lv G."/>
            <person name="Zhou Y."/>
            <person name="Sun X."/>
            <person name="Brodelius P.E."/>
            <person name="Rose J.K.C."/>
            <person name="Tang K."/>
        </authorList>
    </citation>
    <scope>NUCLEOTIDE SEQUENCE [LARGE SCALE GENOMIC DNA]</scope>
    <source>
        <strain evidence="3">cv. Huhao1</strain>
        <tissue evidence="2">Leaf</tissue>
    </source>
</reference>
<gene>
    <name evidence="2" type="ORF">CTI12_AA351870</name>
</gene>
<feature type="compositionally biased region" description="Polar residues" evidence="1">
    <location>
        <begin position="528"/>
        <end position="538"/>
    </location>
</feature>
<feature type="compositionally biased region" description="Low complexity" evidence="1">
    <location>
        <begin position="54"/>
        <end position="67"/>
    </location>
</feature>
<dbReference type="EMBL" id="PKPP01004557">
    <property type="protein sequence ID" value="PWA63808.1"/>
    <property type="molecule type" value="Genomic_DNA"/>
</dbReference>
<dbReference type="PANTHER" id="PTHR31286">
    <property type="entry name" value="GLYCINE-RICH CELL WALL STRUCTURAL PROTEIN 1.8-LIKE"/>
    <property type="match status" value="1"/>
</dbReference>
<feature type="region of interest" description="Disordered" evidence="1">
    <location>
        <begin position="496"/>
        <end position="555"/>
    </location>
</feature>
<feature type="compositionally biased region" description="Low complexity" evidence="1">
    <location>
        <begin position="13"/>
        <end position="23"/>
    </location>
</feature>
<dbReference type="InterPro" id="IPR040256">
    <property type="entry name" value="At4g02000-like"/>
</dbReference>
<feature type="compositionally biased region" description="Basic and acidic residues" evidence="1">
    <location>
        <begin position="612"/>
        <end position="621"/>
    </location>
</feature>
<accession>A0A2U1MRB8</accession>
<proteinExistence type="predicted"/>
<dbReference type="AlphaFoldDB" id="A0A2U1MRB8"/>
<evidence type="ECO:0000313" key="3">
    <source>
        <dbReference type="Proteomes" id="UP000245207"/>
    </source>
</evidence>
<feature type="compositionally biased region" description="Polar residues" evidence="1">
    <location>
        <begin position="502"/>
        <end position="511"/>
    </location>
</feature>
<organism evidence="2 3">
    <name type="scientific">Artemisia annua</name>
    <name type="common">Sweet wormwood</name>
    <dbReference type="NCBI Taxonomy" id="35608"/>
    <lineage>
        <taxon>Eukaryota</taxon>
        <taxon>Viridiplantae</taxon>
        <taxon>Streptophyta</taxon>
        <taxon>Embryophyta</taxon>
        <taxon>Tracheophyta</taxon>
        <taxon>Spermatophyta</taxon>
        <taxon>Magnoliopsida</taxon>
        <taxon>eudicotyledons</taxon>
        <taxon>Gunneridae</taxon>
        <taxon>Pentapetalae</taxon>
        <taxon>asterids</taxon>
        <taxon>campanulids</taxon>
        <taxon>Asterales</taxon>
        <taxon>Asteraceae</taxon>
        <taxon>Asteroideae</taxon>
        <taxon>Anthemideae</taxon>
        <taxon>Artemisiinae</taxon>
        <taxon>Artemisia</taxon>
    </lineage>
</organism>
<keyword evidence="3" id="KW-1185">Reference proteome</keyword>
<feature type="region of interest" description="Disordered" evidence="1">
    <location>
        <begin position="596"/>
        <end position="621"/>
    </location>
</feature>
<evidence type="ECO:0000256" key="1">
    <source>
        <dbReference type="SAM" id="MobiDB-lite"/>
    </source>
</evidence>
<name>A0A2U1MRB8_ARTAN</name>
<evidence type="ECO:0000313" key="2">
    <source>
        <dbReference type="EMBL" id="PWA63808.1"/>
    </source>
</evidence>
<feature type="compositionally biased region" description="Basic and acidic residues" evidence="1">
    <location>
        <begin position="514"/>
        <end position="523"/>
    </location>
</feature>
<protein>
    <submittedName>
        <fullName evidence="2">ATPase, F1/V1/A1 complex, alpha/beta subunit, Zinc knuckle CX2CX4HX4C</fullName>
    </submittedName>
</protein>
<feature type="compositionally biased region" description="Polar residues" evidence="1">
    <location>
        <begin position="43"/>
        <end position="53"/>
    </location>
</feature>
<dbReference type="OrthoDB" id="1939300at2759"/>
<dbReference type="PANTHER" id="PTHR31286:SF99">
    <property type="entry name" value="DUF4283 DOMAIN-CONTAINING PROTEIN"/>
    <property type="match status" value="1"/>
</dbReference>
<dbReference type="Proteomes" id="UP000245207">
    <property type="component" value="Unassembled WGS sequence"/>
</dbReference>
<feature type="region of interest" description="Disordered" evidence="1">
    <location>
        <begin position="1"/>
        <end position="85"/>
    </location>
</feature>
<feature type="compositionally biased region" description="Low complexity" evidence="1">
    <location>
        <begin position="539"/>
        <end position="552"/>
    </location>
</feature>
<sequence length="751" mass="84171">MSELNPHPPNPDPKNLNPDPKNPISIPPHPGTNEFVRTKRSTRNSGNDNKQAMKSSGSGSKGSLGVKRSSKKNSNRSKGISKEMEGKAYGRASFARVLVEVDAEKELVDNVEVCYESLGKSMNLRVEYAWKPPHCTHCRVFRHEYKMCNKREITLEERADKGKGVESNNVKNSDRHTYEMKWQEVRKGGNNGASTSRDLGQQINNYYGNRGGFNNRGRGGMMGRGGVMGRGGMNQRYGKEVSNVRNVMVENVGKKVDDGLVLDGNNKGKGVPVAIMHPKNKNKKQNDIATKNSFDVLAGRNNNEVEVGSDEWCQMRKKIDLACDLGMQIAESEKLRWSKDLKKYFDDKCTVKANSKLVEGLKWRISKLQKDISYGHTNIAMNAKLKADELCKEIMKETGISRIASRVGNPIIMDRITTSMCEKAYGRASFARVLVEVDAEKELVDNVEVCYESLGKSMNLRVEYAWKPPHCTHCRVFGHEYKMCNKREITLEERADKGKGVESNNVKNSDGYTDEMKWQEVRKGGNNGASTSRDLGQQSNSYYGNRGGFNNRGRGGMMGRGSVMGRGGVNQRYGKEVSNVRNVMVENVGKKVDDGLVLDGNNKGKGVPVAKMDPKNKNKKQNDIATKNSFDVLAGGNNNEVEVGSDEWCQMRKKIDLACDLGMQIAESEKLRWSKDLKKYFDDKCTVKANSKLVEGLKWRISKLQKDISYGHTNIAMNAKLKADELCKEIMKETAFYLDDFDNRWNFVGVG</sequence>
<comment type="caution">
    <text evidence="2">The sequence shown here is derived from an EMBL/GenBank/DDBJ whole genome shotgun (WGS) entry which is preliminary data.</text>
</comment>
<feature type="compositionally biased region" description="Pro residues" evidence="1">
    <location>
        <begin position="1"/>
        <end position="12"/>
    </location>
</feature>
<dbReference type="STRING" id="35608.A0A2U1MRB8"/>